<evidence type="ECO:0000313" key="2">
    <source>
        <dbReference type="Proteomes" id="UP000008820"/>
    </source>
</evidence>
<dbReference type="Proteomes" id="UP000008820">
    <property type="component" value="Chromosome 2"/>
</dbReference>
<sequence length="185" mass="21280">MKLFNKNDKKYELILYFWNTSQLFRQSVSGNRTNPCCLGSLDIPFGESPKRSNQRWPPSIEGIEIPVPLYGTSITLDGAAYDTRWLSRNKGTVNRKDFNITLSGFTLARVRKRTHHLKSPANKPMKAGLNLSRVTTLKDHCLRHTAHLIDQQTTRTENVSNVDFCIDLHYGELPRDHCIRHLENC</sequence>
<reference evidence="1 2" key="1">
    <citation type="submission" date="2017-06" db="EMBL/GenBank/DDBJ databases">
        <title>Aedes aegypti genome working group (AGWG) sequencing and assembly.</title>
        <authorList>
            <consortium name="Aedes aegypti Genome Working Group (AGWG)"/>
            <person name="Matthews B.J."/>
        </authorList>
    </citation>
    <scope>NUCLEOTIDE SEQUENCE [LARGE SCALE GENOMIC DNA]</scope>
    <source>
        <strain evidence="1 2">LVP_AGWG</strain>
    </source>
</reference>
<evidence type="ECO:0000313" key="1">
    <source>
        <dbReference type="EnsemblMetazoa" id="AAEL020401-PA"/>
    </source>
</evidence>
<reference evidence="1" key="2">
    <citation type="submission" date="2020-05" db="UniProtKB">
        <authorList>
            <consortium name="EnsemblMetazoa"/>
        </authorList>
    </citation>
    <scope>IDENTIFICATION</scope>
    <source>
        <strain evidence="1">LVP_AGWG</strain>
    </source>
</reference>
<dbReference type="InParanoid" id="A0A6I8U0Y2"/>
<proteinExistence type="predicted"/>
<dbReference type="EnsemblMetazoa" id="AAEL020401-RA">
    <property type="protein sequence ID" value="AAEL020401-PA"/>
    <property type="gene ID" value="AAEL020401"/>
</dbReference>
<organism evidence="1 2">
    <name type="scientific">Aedes aegypti</name>
    <name type="common">Yellowfever mosquito</name>
    <name type="synonym">Culex aegypti</name>
    <dbReference type="NCBI Taxonomy" id="7159"/>
    <lineage>
        <taxon>Eukaryota</taxon>
        <taxon>Metazoa</taxon>
        <taxon>Ecdysozoa</taxon>
        <taxon>Arthropoda</taxon>
        <taxon>Hexapoda</taxon>
        <taxon>Insecta</taxon>
        <taxon>Pterygota</taxon>
        <taxon>Neoptera</taxon>
        <taxon>Endopterygota</taxon>
        <taxon>Diptera</taxon>
        <taxon>Nematocera</taxon>
        <taxon>Culicoidea</taxon>
        <taxon>Culicidae</taxon>
        <taxon>Culicinae</taxon>
        <taxon>Aedini</taxon>
        <taxon>Aedes</taxon>
        <taxon>Stegomyia</taxon>
    </lineage>
</organism>
<protein>
    <submittedName>
        <fullName evidence="1">Uncharacterized protein</fullName>
    </submittedName>
</protein>
<keyword evidence="2" id="KW-1185">Reference proteome</keyword>
<gene>
    <name evidence="1" type="primary">110676785</name>
</gene>
<name>A0A6I8U0Y2_AEDAE</name>
<dbReference type="AlphaFoldDB" id="A0A6I8U0Y2"/>
<accession>A0A6I8U0Y2</accession>